<dbReference type="EMBL" id="UOFG01000047">
    <property type="protein sequence ID" value="VAW58752.1"/>
    <property type="molecule type" value="Genomic_DNA"/>
</dbReference>
<feature type="transmembrane region" description="Helical" evidence="1">
    <location>
        <begin position="303"/>
        <end position="322"/>
    </location>
</feature>
<proteinExistence type="predicted"/>
<reference evidence="2" key="1">
    <citation type="submission" date="2018-06" db="EMBL/GenBank/DDBJ databases">
        <authorList>
            <person name="Zhirakovskaya E."/>
        </authorList>
    </citation>
    <scope>NUCLEOTIDE SEQUENCE</scope>
</reference>
<evidence type="ECO:0000256" key="1">
    <source>
        <dbReference type="SAM" id="Phobius"/>
    </source>
</evidence>
<keyword evidence="1" id="KW-0812">Transmembrane</keyword>
<dbReference type="Pfam" id="PF13795">
    <property type="entry name" value="HupE_UreJ_2"/>
    <property type="match status" value="1"/>
</dbReference>
<gene>
    <name evidence="2" type="ORF">MNBD_GAMMA11-3252</name>
</gene>
<sequence>MSGYKKTLQNAIRKVHTAMAFYLLCALLTAHYSTADIVKPALVEISVYADGHYRLELRASIEAMISGINSSYKNTQDSPYAEVYDELRPLQAAQLRERFALFEDELIHEIQLFFDQQRIALQITEINIPEPGYTKVPRISLIVFEGRIDRQVKQLSWYYPVRFSDNAVRVRQIDKVNEKWHWSSWQWLRNDQTSKAFSLEEVFTEQPAFRVILDYVLAGFEHIIPEGLDHILFILGIFLLSTRLKPLLWQATMFTLAHSITLSLSMFNIISLPASIVEPLIALSIAYIGIENIFAHKLKTSRLALVFAFGLLHGLGFASVLADFGMPHHAYASALIGFNLGVEVGQLTILSGAYFGISIWFKNRQHFHNYVTVPGSVLIGITGLYWTWDRFSWAAIQNLA</sequence>
<feature type="transmembrane region" description="Helical" evidence="1">
    <location>
        <begin position="334"/>
        <end position="355"/>
    </location>
</feature>
<organism evidence="2">
    <name type="scientific">hydrothermal vent metagenome</name>
    <dbReference type="NCBI Taxonomy" id="652676"/>
    <lineage>
        <taxon>unclassified sequences</taxon>
        <taxon>metagenomes</taxon>
        <taxon>ecological metagenomes</taxon>
    </lineage>
</organism>
<protein>
    <submittedName>
        <fullName evidence="2">Membrane protein</fullName>
    </submittedName>
</protein>
<feature type="transmembrane region" description="Helical" evidence="1">
    <location>
        <begin position="367"/>
        <end position="388"/>
    </location>
</feature>
<evidence type="ECO:0000313" key="2">
    <source>
        <dbReference type="EMBL" id="VAW58752.1"/>
    </source>
</evidence>
<dbReference type="InterPro" id="IPR032809">
    <property type="entry name" value="Put_HupE_UreJ"/>
</dbReference>
<keyword evidence="1" id="KW-0472">Membrane</keyword>
<keyword evidence="1" id="KW-1133">Transmembrane helix</keyword>
<feature type="transmembrane region" description="Helical" evidence="1">
    <location>
        <begin position="276"/>
        <end position="294"/>
    </location>
</feature>
<accession>A0A3B0X5N0</accession>
<name>A0A3B0X5N0_9ZZZZ</name>
<dbReference type="AlphaFoldDB" id="A0A3B0X5N0"/>